<evidence type="ECO:0000313" key="6">
    <source>
        <dbReference type="EMBL" id="KAH8994460.1"/>
    </source>
</evidence>
<dbReference type="PANTHER" id="PTHR11046:SF0">
    <property type="entry name" value="OLIGORIBONUCLEASE, MITOCHONDRIAL"/>
    <property type="match status" value="1"/>
</dbReference>
<dbReference type="SUPFAM" id="SSF53098">
    <property type="entry name" value="Ribonuclease H-like"/>
    <property type="match status" value="1"/>
</dbReference>
<protein>
    <submittedName>
        <fullName evidence="6">Ribonuclease H-like domain-containing protein</fullName>
    </submittedName>
</protein>
<keyword evidence="4" id="KW-0269">Exonuclease</keyword>
<dbReference type="InterPro" id="IPR013520">
    <property type="entry name" value="Ribonucl_H"/>
</dbReference>
<reference evidence="6" key="1">
    <citation type="submission" date="2022-01" db="EMBL/GenBank/DDBJ databases">
        <title>Comparative genomics reveals a dynamic genome evolution in the ectomycorrhizal milk-cap (Lactarius) mushrooms.</title>
        <authorList>
            <consortium name="DOE Joint Genome Institute"/>
            <person name="Lebreton A."/>
            <person name="Tang N."/>
            <person name="Kuo A."/>
            <person name="LaButti K."/>
            <person name="Drula E."/>
            <person name="Barry K."/>
            <person name="Clum A."/>
            <person name="Lipzen A."/>
            <person name="Mousain D."/>
            <person name="Ng V."/>
            <person name="Wang R."/>
            <person name="Wang X."/>
            <person name="Dai Y."/>
            <person name="Henrissat B."/>
            <person name="Grigoriev I.V."/>
            <person name="Guerin-Laguette A."/>
            <person name="Yu F."/>
            <person name="Martin F.M."/>
        </authorList>
    </citation>
    <scope>NUCLEOTIDE SEQUENCE</scope>
    <source>
        <strain evidence="6">QP</strain>
    </source>
</reference>
<dbReference type="Pfam" id="PF00929">
    <property type="entry name" value="RNase_T"/>
    <property type="match status" value="1"/>
</dbReference>
<dbReference type="Proteomes" id="UP001201163">
    <property type="component" value="Unassembled WGS sequence"/>
</dbReference>
<gene>
    <name evidence="6" type="ORF">EDB92DRAFT_1849352</name>
</gene>
<dbReference type="FunFam" id="3.30.420.10:FF:000003">
    <property type="entry name" value="Oligoribonuclease"/>
    <property type="match status" value="1"/>
</dbReference>
<dbReference type="InterPro" id="IPR036397">
    <property type="entry name" value="RNaseH_sf"/>
</dbReference>
<evidence type="ECO:0000256" key="2">
    <source>
        <dbReference type="ARBA" id="ARBA00022722"/>
    </source>
</evidence>
<feature type="domain" description="Exonuclease" evidence="5">
    <location>
        <begin position="16"/>
        <end position="193"/>
    </location>
</feature>
<dbReference type="SMART" id="SM00479">
    <property type="entry name" value="EXOIII"/>
    <property type="match status" value="1"/>
</dbReference>
<proteinExistence type="inferred from homology"/>
<evidence type="ECO:0000256" key="1">
    <source>
        <dbReference type="ARBA" id="ARBA00009921"/>
    </source>
</evidence>
<comment type="caution">
    <text evidence="6">The sequence shown here is derived from an EMBL/GenBank/DDBJ whole genome shotgun (WGS) entry which is preliminary data.</text>
</comment>
<evidence type="ECO:0000313" key="7">
    <source>
        <dbReference type="Proteomes" id="UP001201163"/>
    </source>
</evidence>
<dbReference type="GO" id="GO:0003676">
    <property type="term" value="F:nucleic acid binding"/>
    <property type="evidence" value="ECO:0007669"/>
    <property type="project" value="InterPro"/>
</dbReference>
<dbReference type="InterPro" id="IPR022894">
    <property type="entry name" value="Oligoribonuclease"/>
</dbReference>
<dbReference type="EMBL" id="JAKELL010000014">
    <property type="protein sequence ID" value="KAH8994460.1"/>
    <property type="molecule type" value="Genomic_DNA"/>
</dbReference>
<sequence length="204" mass="23744">MSTNPLEGRLTYYDGPLVWIDCEMTGLDYKTDRILEIAVLITNGNLEVVDDGLEFIIRTEKSVLDNMNEWCTNQHGASGLTAACLESKHTTESVQDEVLNYIKKWVPQQRVAILAGNSVHADRVFLAKDMPKILDWLHYRIVDVSSVKELFRRWYPRRPLPDTVFRRESKHRALDDIRGSLEELKWYRDNIFVTPEEYGNVKRS</sequence>
<dbReference type="GO" id="GO:0000175">
    <property type="term" value="F:3'-5'-RNA exonuclease activity"/>
    <property type="evidence" value="ECO:0007669"/>
    <property type="project" value="InterPro"/>
</dbReference>
<keyword evidence="7" id="KW-1185">Reference proteome</keyword>
<dbReference type="Gene3D" id="3.30.420.10">
    <property type="entry name" value="Ribonuclease H-like superfamily/Ribonuclease H"/>
    <property type="match status" value="1"/>
</dbReference>
<dbReference type="NCBIfam" id="NF003765">
    <property type="entry name" value="PRK05359.1"/>
    <property type="match status" value="1"/>
</dbReference>
<dbReference type="PANTHER" id="PTHR11046">
    <property type="entry name" value="OLIGORIBONUCLEASE, MITOCHONDRIAL"/>
    <property type="match status" value="1"/>
</dbReference>
<evidence type="ECO:0000259" key="5">
    <source>
        <dbReference type="SMART" id="SM00479"/>
    </source>
</evidence>
<keyword evidence="2" id="KW-0540">Nuclease</keyword>
<dbReference type="InterPro" id="IPR012337">
    <property type="entry name" value="RNaseH-like_sf"/>
</dbReference>
<dbReference type="AlphaFoldDB" id="A0AAD4Q9I0"/>
<organism evidence="6 7">
    <name type="scientific">Lactarius akahatsu</name>
    <dbReference type="NCBI Taxonomy" id="416441"/>
    <lineage>
        <taxon>Eukaryota</taxon>
        <taxon>Fungi</taxon>
        <taxon>Dikarya</taxon>
        <taxon>Basidiomycota</taxon>
        <taxon>Agaricomycotina</taxon>
        <taxon>Agaricomycetes</taxon>
        <taxon>Russulales</taxon>
        <taxon>Russulaceae</taxon>
        <taxon>Lactarius</taxon>
    </lineage>
</organism>
<comment type="similarity">
    <text evidence="1">Belongs to the oligoribonuclease family.</text>
</comment>
<evidence type="ECO:0000256" key="4">
    <source>
        <dbReference type="ARBA" id="ARBA00022839"/>
    </source>
</evidence>
<evidence type="ECO:0000256" key="3">
    <source>
        <dbReference type="ARBA" id="ARBA00022801"/>
    </source>
</evidence>
<dbReference type="CDD" id="cd06135">
    <property type="entry name" value="Orn"/>
    <property type="match status" value="1"/>
</dbReference>
<accession>A0AAD4Q9I0</accession>
<dbReference type="GO" id="GO:0005739">
    <property type="term" value="C:mitochondrion"/>
    <property type="evidence" value="ECO:0007669"/>
    <property type="project" value="TreeGrafter"/>
</dbReference>
<name>A0AAD4Q9I0_9AGAM</name>
<keyword evidence="3" id="KW-0378">Hydrolase</keyword>